<dbReference type="Gene3D" id="2.40.260.10">
    <property type="entry name" value="Sortase"/>
    <property type="match status" value="1"/>
</dbReference>
<dbReference type="SUPFAM" id="SSF63817">
    <property type="entry name" value="Sortase"/>
    <property type="match status" value="1"/>
</dbReference>
<dbReference type="InterPro" id="IPR005754">
    <property type="entry name" value="Sortase"/>
</dbReference>
<dbReference type="RefSeq" id="WP_185718868.1">
    <property type="nucleotide sequence ID" value="NZ_BAAAWI010000001.1"/>
</dbReference>
<dbReference type="Proteomes" id="UP000515728">
    <property type="component" value="Chromosome"/>
</dbReference>
<accession>A0A7G7MH57</accession>
<evidence type="ECO:0000256" key="2">
    <source>
        <dbReference type="SAM" id="MobiDB-lite"/>
    </source>
</evidence>
<organism evidence="3 4">
    <name type="scientific">Pseudonocardia petroleophila</name>
    <dbReference type="NCBI Taxonomy" id="37331"/>
    <lineage>
        <taxon>Bacteria</taxon>
        <taxon>Bacillati</taxon>
        <taxon>Actinomycetota</taxon>
        <taxon>Actinomycetes</taxon>
        <taxon>Pseudonocardiales</taxon>
        <taxon>Pseudonocardiaceae</taxon>
        <taxon>Pseudonocardia</taxon>
    </lineage>
</organism>
<dbReference type="InterPro" id="IPR042001">
    <property type="entry name" value="Sortase_F"/>
</dbReference>
<feature type="region of interest" description="Disordered" evidence="2">
    <location>
        <begin position="1"/>
        <end position="39"/>
    </location>
</feature>
<evidence type="ECO:0000256" key="1">
    <source>
        <dbReference type="ARBA" id="ARBA00022801"/>
    </source>
</evidence>
<keyword evidence="1" id="KW-0378">Hydrolase</keyword>
<sequence>MLALAGCGGAPGPVATPVADRPPPSSAVASEPGDRVAGPSRVRLASLDVDAEVVDVGVDDRGEMEVPQDVSTVGWYRFGPGPGASSGSAVLSGHVDDRVQGRGAFYRLGELSPGDPVQVELTDGTVTAYVVDRVRRIAKEELPVEELFARDGAPVLTLVTCGGDFDREARSYRENVVVTATPSGDGAA</sequence>
<name>A0A7G7MH57_9PSEU</name>
<evidence type="ECO:0000313" key="3">
    <source>
        <dbReference type="EMBL" id="QNG52118.1"/>
    </source>
</evidence>
<dbReference type="GO" id="GO:0016787">
    <property type="term" value="F:hydrolase activity"/>
    <property type="evidence" value="ECO:0007669"/>
    <property type="project" value="UniProtKB-KW"/>
</dbReference>
<evidence type="ECO:0000313" key="4">
    <source>
        <dbReference type="Proteomes" id="UP000515728"/>
    </source>
</evidence>
<proteinExistence type="predicted"/>
<gene>
    <name evidence="3" type="ORF">H6H00_29405</name>
</gene>
<dbReference type="CDD" id="cd05829">
    <property type="entry name" value="Sortase_F"/>
    <property type="match status" value="1"/>
</dbReference>
<dbReference type="EMBL" id="CP060131">
    <property type="protein sequence ID" value="QNG52118.1"/>
    <property type="molecule type" value="Genomic_DNA"/>
</dbReference>
<protein>
    <submittedName>
        <fullName evidence="3">Class F sortase</fullName>
    </submittedName>
</protein>
<dbReference type="KEGG" id="ppel:H6H00_29405"/>
<dbReference type="AlphaFoldDB" id="A0A7G7MH57"/>
<dbReference type="Pfam" id="PF04203">
    <property type="entry name" value="Sortase"/>
    <property type="match status" value="1"/>
</dbReference>
<dbReference type="InterPro" id="IPR023365">
    <property type="entry name" value="Sortase_dom-sf"/>
</dbReference>
<keyword evidence="4" id="KW-1185">Reference proteome</keyword>
<feature type="compositionally biased region" description="Gly residues" evidence="2">
    <location>
        <begin position="1"/>
        <end position="11"/>
    </location>
</feature>
<reference evidence="3 4" key="1">
    <citation type="submission" date="2020-08" db="EMBL/GenBank/DDBJ databases">
        <authorList>
            <person name="Mo P."/>
        </authorList>
    </citation>
    <scope>NUCLEOTIDE SEQUENCE [LARGE SCALE GENOMIC DNA]</scope>
    <source>
        <strain evidence="3 4">CGMCC 4.1532</strain>
    </source>
</reference>